<organism evidence="2 3">
    <name type="scientific">Pseudonocardia xinjiangensis</name>
    <dbReference type="NCBI Taxonomy" id="75289"/>
    <lineage>
        <taxon>Bacteria</taxon>
        <taxon>Bacillati</taxon>
        <taxon>Actinomycetota</taxon>
        <taxon>Actinomycetes</taxon>
        <taxon>Pseudonocardiales</taxon>
        <taxon>Pseudonocardiaceae</taxon>
        <taxon>Pseudonocardia</taxon>
    </lineage>
</organism>
<dbReference type="RefSeq" id="WP_169396424.1">
    <property type="nucleotide sequence ID" value="NZ_BAAAJH010000040.1"/>
</dbReference>
<gene>
    <name evidence="2" type="ORF">HF577_14785</name>
</gene>
<keyword evidence="3" id="KW-1185">Reference proteome</keyword>
<keyword evidence="1" id="KW-1133">Transmembrane helix</keyword>
<proteinExistence type="predicted"/>
<keyword evidence="1" id="KW-0812">Transmembrane</keyword>
<evidence type="ECO:0000313" key="2">
    <source>
        <dbReference type="EMBL" id="NMH78348.1"/>
    </source>
</evidence>
<feature type="transmembrane region" description="Helical" evidence="1">
    <location>
        <begin position="6"/>
        <end position="24"/>
    </location>
</feature>
<name>A0ABX1RD79_9PSEU</name>
<comment type="caution">
    <text evidence="2">The sequence shown here is derived from an EMBL/GenBank/DDBJ whole genome shotgun (WGS) entry which is preliminary data.</text>
</comment>
<dbReference type="Proteomes" id="UP001296706">
    <property type="component" value="Unassembled WGS sequence"/>
</dbReference>
<accession>A0ABX1RD79</accession>
<dbReference type="EMBL" id="JAAXKY010000042">
    <property type="protein sequence ID" value="NMH78348.1"/>
    <property type="molecule type" value="Genomic_DNA"/>
</dbReference>
<evidence type="ECO:0000313" key="3">
    <source>
        <dbReference type="Proteomes" id="UP001296706"/>
    </source>
</evidence>
<keyword evidence="1" id="KW-0472">Membrane</keyword>
<sequence length="46" mass="5484">MTTAMWLILAVGVFAGMFIGRWWAEVKRANYDMDKTWQARRNYRDG</sequence>
<reference evidence="2 3" key="1">
    <citation type="submission" date="2020-04" db="EMBL/GenBank/DDBJ databases">
        <authorList>
            <person name="Klaysubun C."/>
            <person name="Duangmal K."/>
            <person name="Lipun K."/>
        </authorList>
    </citation>
    <scope>NUCLEOTIDE SEQUENCE [LARGE SCALE GENOMIC DNA]</scope>
    <source>
        <strain evidence="2 3">JCM 11839</strain>
    </source>
</reference>
<protein>
    <submittedName>
        <fullName evidence="2">Uncharacterized protein</fullName>
    </submittedName>
</protein>
<evidence type="ECO:0000256" key="1">
    <source>
        <dbReference type="SAM" id="Phobius"/>
    </source>
</evidence>